<dbReference type="InterPro" id="IPR029063">
    <property type="entry name" value="SAM-dependent_MTases_sf"/>
</dbReference>
<keyword evidence="1" id="KW-0489">Methyltransferase</keyword>
<proteinExistence type="predicted"/>
<dbReference type="Gene3D" id="1.10.287.540">
    <property type="entry name" value="Helix hairpin bin"/>
    <property type="match status" value="1"/>
</dbReference>
<protein>
    <submittedName>
        <fullName evidence="1">rRNA methyltransferase</fullName>
    </submittedName>
</protein>
<gene>
    <name evidence="1" type="ORF">HZU44_04195</name>
</gene>
<accession>A0A7D5YJF3</accession>
<dbReference type="GO" id="GO:0008168">
    <property type="term" value="F:methyltransferase activity"/>
    <property type="evidence" value="ECO:0007669"/>
    <property type="project" value="UniProtKB-KW"/>
</dbReference>
<reference evidence="1" key="1">
    <citation type="submission" date="2020-08" db="EMBL/GenBank/DDBJ databases">
        <title>A bifunctional nitrone conjugated secondary metabolite targeting the ribosome.</title>
        <authorList>
            <person name="Limbrick E.M."/>
            <person name="Graf M."/>
            <person name="Derewacz D.K."/>
            <person name="Nguyen F."/>
            <person name="Spraggins J.M."/>
            <person name="Wieland M."/>
            <person name="Ynigez-Gutierrez A.E."/>
            <person name="Reisman B.J."/>
            <person name="Zinshteyn B."/>
            <person name="McCulloch K."/>
            <person name="Iverson T.M."/>
            <person name="Green R."/>
            <person name="Wilson D.N."/>
            <person name="Bachmann B.O."/>
        </authorList>
    </citation>
    <scope>NUCLEOTIDE SEQUENCE</scope>
    <source>
        <strain evidence="1">Africana</strain>
    </source>
</reference>
<keyword evidence="1" id="KW-0808">Transferase</keyword>
<dbReference type="Pfam" id="PF11599">
    <property type="entry name" value="AviRa"/>
    <property type="match status" value="1"/>
</dbReference>
<dbReference type="AlphaFoldDB" id="A0A7D5YJF3"/>
<dbReference type="GO" id="GO:0032259">
    <property type="term" value="P:methylation"/>
    <property type="evidence" value="ECO:0007669"/>
    <property type="project" value="UniProtKB-KW"/>
</dbReference>
<name>A0A7D5YJF3_9ACTN</name>
<sequence>MTYRHETVRGAYGDLASGAVLRSAPGFPAFPVRLASEVLQTALELRPTSAPATVWDPCCGSGYLLTVLALLHRPSLAGLLASDVDEAALDLARANLGLLTGAGLDTRARELAQRAEAFDKPHYAEAAAAAHRLRARLDAAGGPLPYAVRRADVFDRVALTEAVAGMTPDLVVTDLPYGEQTSWQGERAGEGLPGMLTRVASVLPPTGVLAVVLRGRKVPPVGEVRPRRRLRVGTRAAAFFVAGDLTGVPAT</sequence>
<dbReference type="InterPro" id="IPR024268">
    <property type="entry name" value="AviRa"/>
</dbReference>
<dbReference type="SUPFAM" id="SSF53335">
    <property type="entry name" value="S-adenosyl-L-methionine-dependent methyltransferases"/>
    <property type="match status" value="1"/>
</dbReference>
<organism evidence="1">
    <name type="scientific">Micromonospora carbonacea</name>
    <dbReference type="NCBI Taxonomy" id="47853"/>
    <lineage>
        <taxon>Bacteria</taxon>
        <taxon>Bacillati</taxon>
        <taxon>Actinomycetota</taxon>
        <taxon>Actinomycetes</taxon>
        <taxon>Micromonosporales</taxon>
        <taxon>Micromonosporaceae</taxon>
        <taxon>Micromonospora</taxon>
    </lineage>
</organism>
<evidence type="ECO:0000313" key="1">
    <source>
        <dbReference type="EMBL" id="QLJ99354.1"/>
    </source>
</evidence>
<dbReference type="Gene3D" id="3.40.50.150">
    <property type="entry name" value="Vaccinia Virus protein VP39"/>
    <property type="match status" value="1"/>
</dbReference>
<dbReference type="EMBL" id="CP058905">
    <property type="protein sequence ID" value="QLJ99354.1"/>
    <property type="molecule type" value="Genomic_DNA"/>
</dbReference>